<evidence type="ECO:0000313" key="11">
    <source>
        <dbReference type="EMBL" id="QBX57640.1"/>
    </source>
</evidence>
<evidence type="ECO:0000256" key="5">
    <source>
        <dbReference type="ARBA" id="ARBA00022741"/>
    </source>
</evidence>
<sequence>MPTRHHLVFMGVSGTGKSAVGRPASEALGLTFAEGDDFHPQANIDKMSRGVPLTDEDRWPWLRLLAAWTRERAARGEGTGLACSALRRVYRDVLREAAPDTVFVHFTGSRETLEKRMGAREHFMPTDLLDSQLATLEHLGPDERGIVVDIEDPIDQIVDDLVSRVRAGSI</sequence>
<evidence type="ECO:0000256" key="2">
    <source>
        <dbReference type="ARBA" id="ARBA00008420"/>
    </source>
</evidence>
<proteinExistence type="inferred from homology"/>
<gene>
    <name evidence="11" type="ORF">EXE58_15010</name>
</gene>
<keyword evidence="7 10" id="KW-0067">ATP-binding</keyword>
<keyword evidence="4 10" id="KW-0808">Transferase</keyword>
<dbReference type="PANTHER" id="PTHR43442">
    <property type="entry name" value="GLUCONOKINASE-RELATED"/>
    <property type="match status" value="1"/>
</dbReference>
<dbReference type="OrthoDB" id="9795716at2"/>
<keyword evidence="5 10" id="KW-0547">Nucleotide-binding</keyword>
<evidence type="ECO:0000256" key="8">
    <source>
        <dbReference type="ARBA" id="ARBA00023064"/>
    </source>
</evidence>
<dbReference type="EC" id="2.7.1.12" evidence="3 10"/>
<evidence type="ECO:0000256" key="6">
    <source>
        <dbReference type="ARBA" id="ARBA00022777"/>
    </source>
</evidence>
<dbReference type="GO" id="GO:0005524">
    <property type="term" value="F:ATP binding"/>
    <property type="evidence" value="ECO:0007669"/>
    <property type="project" value="UniProtKB-KW"/>
</dbReference>
<dbReference type="GO" id="GO:0019521">
    <property type="term" value="P:D-gluconate metabolic process"/>
    <property type="evidence" value="ECO:0007669"/>
    <property type="project" value="UniProtKB-KW"/>
</dbReference>
<evidence type="ECO:0000256" key="1">
    <source>
        <dbReference type="ARBA" id="ARBA00004761"/>
    </source>
</evidence>
<evidence type="ECO:0000256" key="3">
    <source>
        <dbReference type="ARBA" id="ARBA00012054"/>
    </source>
</evidence>
<name>A0A4P7IKZ6_9ACTN</name>
<organism evidence="11 12">
    <name type="scientific">Nocardioides seonyuensis</name>
    <dbReference type="NCBI Taxonomy" id="2518371"/>
    <lineage>
        <taxon>Bacteria</taxon>
        <taxon>Bacillati</taxon>
        <taxon>Actinomycetota</taxon>
        <taxon>Actinomycetes</taxon>
        <taxon>Propionibacteriales</taxon>
        <taxon>Nocardioidaceae</taxon>
        <taxon>Nocardioides</taxon>
    </lineage>
</organism>
<dbReference type="Pfam" id="PF13671">
    <property type="entry name" value="AAA_33"/>
    <property type="match status" value="1"/>
</dbReference>
<keyword evidence="6 10" id="KW-0418">Kinase</keyword>
<comment type="pathway">
    <text evidence="1">Carbohydrate acid metabolism.</text>
</comment>
<dbReference type="FunFam" id="3.40.50.300:FF:000522">
    <property type="entry name" value="Gluconokinase"/>
    <property type="match status" value="1"/>
</dbReference>
<comment type="similarity">
    <text evidence="2 10">Belongs to the gluconokinase GntK/GntV family.</text>
</comment>
<evidence type="ECO:0000313" key="12">
    <source>
        <dbReference type="Proteomes" id="UP000294853"/>
    </source>
</evidence>
<dbReference type="InterPro" id="IPR027417">
    <property type="entry name" value="P-loop_NTPase"/>
</dbReference>
<evidence type="ECO:0000256" key="9">
    <source>
        <dbReference type="ARBA" id="ARBA00048090"/>
    </source>
</evidence>
<dbReference type="AlphaFoldDB" id="A0A4P7IKZ6"/>
<evidence type="ECO:0000256" key="10">
    <source>
        <dbReference type="RuleBase" id="RU363066"/>
    </source>
</evidence>
<comment type="catalytic activity">
    <reaction evidence="9 10">
        <text>D-gluconate + ATP = 6-phospho-D-gluconate + ADP + H(+)</text>
        <dbReference type="Rhea" id="RHEA:19433"/>
        <dbReference type="ChEBI" id="CHEBI:15378"/>
        <dbReference type="ChEBI" id="CHEBI:18391"/>
        <dbReference type="ChEBI" id="CHEBI:30616"/>
        <dbReference type="ChEBI" id="CHEBI:58759"/>
        <dbReference type="ChEBI" id="CHEBI:456216"/>
        <dbReference type="EC" id="2.7.1.12"/>
    </reaction>
</comment>
<dbReference type="SUPFAM" id="SSF52540">
    <property type="entry name" value="P-loop containing nucleoside triphosphate hydrolases"/>
    <property type="match status" value="1"/>
</dbReference>
<protein>
    <recommendedName>
        <fullName evidence="3 10">Gluconokinase</fullName>
        <ecNumber evidence="3 10">2.7.1.12</ecNumber>
    </recommendedName>
</protein>
<dbReference type="KEGG" id="nsn:EXE58_15010"/>
<dbReference type="GO" id="GO:0046316">
    <property type="term" value="F:gluconokinase activity"/>
    <property type="evidence" value="ECO:0007669"/>
    <property type="project" value="UniProtKB-EC"/>
</dbReference>
<evidence type="ECO:0000256" key="4">
    <source>
        <dbReference type="ARBA" id="ARBA00022679"/>
    </source>
</evidence>
<dbReference type="PANTHER" id="PTHR43442:SF3">
    <property type="entry name" value="GLUCONOKINASE-RELATED"/>
    <property type="match status" value="1"/>
</dbReference>
<dbReference type="Proteomes" id="UP000294853">
    <property type="component" value="Chromosome"/>
</dbReference>
<keyword evidence="8" id="KW-0311">Gluconate utilization</keyword>
<dbReference type="CDD" id="cd02021">
    <property type="entry name" value="GntK"/>
    <property type="match status" value="1"/>
</dbReference>
<accession>A0A4P7IKZ6</accession>
<reference evidence="11 12" key="1">
    <citation type="submission" date="2019-03" db="EMBL/GenBank/DDBJ databases">
        <title>Three New Species of Nocardioides, Nocardioides euryhalodurans sp. nov., Nocardioides seonyuensis sp. nov. and Nocardioides eburneoflavus sp. nov. Iolated from Soil.</title>
        <authorList>
            <person name="Roh S.G."/>
            <person name="Lee C."/>
            <person name="Kim M.-K."/>
            <person name="Kim S.B."/>
        </authorList>
    </citation>
    <scope>NUCLEOTIDE SEQUENCE [LARGE SCALE GENOMIC DNA]</scope>
    <source>
        <strain evidence="11 12">MMS17-SY207-3</strain>
    </source>
</reference>
<dbReference type="NCBIfam" id="TIGR01313">
    <property type="entry name" value="therm_gnt_kin"/>
    <property type="match status" value="1"/>
</dbReference>
<dbReference type="GO" id="GO:0005737">
    <property type="term" value="C:cytoplasm"/>
    <property type="evidence" value="ECO:0007669"/>
    <property type="project" value="TreeGrafter"/>
</dbReference>
<evidence type="ECO:0000256" key="7">
    <source>
        <dbReference type="ARBA" id="ARBA00022840"/>
    </source>
</evidence>
<dbReference type="EMBL" id="CP038436">
    <property type="protein sequence ID" value="QBX57640.1"/>
    <property type="molecule type" value="Genomic_DNA"/>
</dbReference>
<dbReference type="InterPro" id="IPR006001">
    <property type="entry name" value="Therm_gnt_kin"/>
</dbReference>
<keyword evidence="12" id="KW-1185">Reference proteome</keyword>
<dbReference type="Gene3D" id="3.40.50.300">
    <property type="entry name" value="P-loop containing nucleotide triphosphate hydrolases"/>
    <property type="match status" value="1"/>
</dbReference>